<keyword evidence="3" id="KW-1185">Reference proteome</keyword>
<evidence type="ECO:0008006" key="4">
    <source>
        <dbReference type="Google" id="ProtNLM"/>
    </source>
</evidence>
<evidence type="ECO:0000256" key="1">
    <source>
        <dbReference type="SAM" id="Phobius"/>
    </source>
</evidence>
<evidence type="ECO:0000313" key="2">
    <source>
        <dbReference type="EMBL" id="GJS77018.1"/>
    </source>
</evidence>
<sequence>MILPADHVLRAVINARLSATLFPSGVIYFYAVPLLAVLKYFRIHISQLSPFGAARVSHFEVLTHVLDLGPSVAVFRAFYTRIYSDGLFSFAKRSLSAPSCLSKPPDSIKNWADHFFWVDSRVFPISVPLYTGGVLEKDPAPHLTARQEQAVQDIGLLDYSGLMHHRKGVLAGSGSGSGAGPEVSAPSAEENVVAEENVIPVGTYLDLVDPEGDLTVVVGRSSYHCLRTGGKRHLLVYRRTIRKAPFIGPSSPADVHTRVTVRSSRVADAPVYTAADTVVFQQGKRMLRIARLKSLLKSAVSQKESDISLLDSRATYLKSTLDDSQAACDEARNLISSLSSERDGLASEVSTLHFAFRDFKEKIEAQQEAQA</sequence>
<reference evidence="2" key="2">
    <citation type="submission" date="2022-01" db="EMBL/GenBank/DDBJ databases">
        <authorList>
            <person name="Yamashiro T."/>
            <person name="Shiraishi A."/>
            <person name="Satake H."/>
            <person name="Nakayama K."/>
        </authorList>
    </citation>
    <scope>NUCLEOTIDE SEQUENCE</scope>
</reference>
<reference evidence="2" key="1">
    <citation type="journal article" date="2022" name="Int. J. Mol. Sci.">
        <title>Draft Genome of Tanacetum Coccineum: Genomic Comparison of Closely Related Tanacetum-Family Plants.</title>
        <authorList>
            <person name="Yamashiro T."/>
            <person name="Shiraishi A."/>
            <person name="Nakayama K."/>
            <person name="Satake H."/>
        </authorList>
    </citation>
    <scope>NUCLEOTIDE SEQUENCE</scope>
</reference>
<dbReference type="PANTHER" id="PTHR31099:SF41">
    <property type="entry name" value="TRANSPOSASE (PUTATIVE), GYPSY TYPE-RELATED"/>
    <property type="match status" value="1"/>
</dbReference>
<comment type="caution">
    <text evidence="2">The sequence shown here is derived from an EMBL/GenBank/DDBJ whole genome shotgun (WGS) entry which is preliminary data.</text>
</comment>
<keyword evidence="1" id="KW-0472">Membrane</keyword>
<feature type="transmembrane region" description="Helical" evidence="1">
    <location>
        <begin position="20"/>
        <end position="41"/>
    </location>
</feature>
<dbReference type="EMBL" id="BQNB010010417">
    <property type="protein sequence ID" value="GJS77018.1"/>
    <property type="molecule type" value="Genomic_DNA"/>
</dbReference>
<dbReference type="PANTHER" id="PTHR31099">
    <property type="entry name" value="OS06G0165300 PROTEIN"/>
    <property type="match status" value="1"/>
</dbReference>
<evidence type="ECO:0000313" key="3">
    <source>
        <dbReference type="Proteomes" id="UP001151760"/>
    </source>
</evidence>
<dbReference type="Proteomes" id="UP001151760">
    <property type="component" value="Unassembled WGS sequence"/>
</dbReference>
<keyword evidence="1" id="KW-0812">Transmembrane</keyword>
<name>A0ABQ4YJ23_9ASTR</name>
<gene>
    <name evidence="2" type="ORF">Tco_0726899</name>
</gene>
<accession>A0ABQ4YJ23</accession>
<keyword evidence="1" id="KW-1133">Transmembrane helix</keyword>
<organism evidence="2 3">
    <name type="scientific">Tanacetum coccineum</name>
    <dbReference type="NCBI Taxonomy" id="301880"/>
    <lineage>
        <taxon>Eukaryota</taxon>
        <taxon>Viridiplantae</taxon>
        <taxon>Streptophyta</taxon>
        <taxon>Embryophyta</taxon>
        <taxon>Tracheophyta</taxon>
        <taxon>Spermatophyta</taxon>
        <taxon>Magnoliopsida</taxon>
        <taxon>eudicotyledons</taxon>
        <taxon>Gunneridae</taxon>
        <taxon>Pentapetalae</taxon>
        <taxon>asterids</taxon>
        <taxon>campanulids</taxon>
        <taxon>Asterales</taxon>
        <taxon>Asteraceae</taxon>
        <taxon>Asteroideae</taxon>
        <taxon>Anthemideae</taxon>
        <taxon>Anthemidinae</taxon>
        <taxon>Tanacetum</taxon>
    </lineage>
</organism>
<protein>
    <recommendedName>
        <fullName evidence="4">Transposase (Putative), gypsy type</fullName>
    </recommendedName>
</protein>
<proteinExistence type="predicted"/>